<protein>
    <submittedName>
        <fullName evidence="1">NRDE protein-domain-containing protein</fullName>
    </submittedName>
</protein>
<sequence length="276" mass="30351">MCTSLFFVGTKNSSTKFRFVLAHNRDEYLARETVRVHEQPAGDASFYGPTDLRAGGTWIGMSRNGRVCWLTNVREPPPRPANGKSRGLLVSESFAGAQSVAHRVAEIAESKGAYNGFNFVIADVGGDEPVAFYCGNRVPAGEEGWRQVRGGVVLGMSNGVDFVDGPTDWPKVEAGKAAFAQAIEEAQNSEDLIDKILRLMSDQTEYQTAFPAGMFNRELERALSPVCIHPSRCRGEYGTRTSTVIVVDHDGKAIYTEVDGVHEREPTRTDIRFDIE</sequence>
<accession>A0A4P9WQ55</accession>
<dbReference type="InterPro" id="IPR008551">
    <property type="entry name" value="TANGO2"/>
</dbReference>
<evidence type="ECO:0000313" key="2">
    <source>
        <dbReference type="Proteomes" id="UP000269721"/>
    </source>
</evidence>
<reference evidence="2" key="1">
    <citation type="journal article" date="2018" name="Nat. Microbiol.">
        <title>Leveraging single-cell genomics to expand the fungal tree of life.</title>
        <authorList>
            <person name="Ahrendt S.R."/>
            <person name="Quandt C.A."/>
            <person name="Ciobanu D."/>
            <person name="Clum A."/>
            <person name="Salamov A."/>
            <person name="Andreopoulos B."/>
            <person name="Cheng J.F."/>
            <person name="Woyke T."/>
            <person name="Pelin A."/>
            <person name="Henrissat B."/>
            <person name="Reynolds N.K."/>
            <person name="Benny G.L."/>
            <person name="Smith M.E."/>
            <person name="James T.Y."/>
            <person name="Grigoriev I.V."/>
        </authorList>
    </citation>
    <scope>NUCLEOTIDE SEQUENCE [LARGE SCALE GENOMIC DNA]</scope>
</reference>
<dbReference type="OrthoDB" id="191601at2759"/>
<proteinExistence type="predicted"/>
<keyword evidence="2" id="KW-1185">Reference proteome</keyword>
<dbReference type="PANTHER" id="PTHR17985">
    <property type="entry name" value="SER/THR-RICH PROTEIN T10 IN DGCR REGION"/>
    <property type="match status" value="1"/>
</dbReference>
<evidence type="ECO:0000313" key="1">
    <source>
        <dbReference type="EMBL" id="RKO92986.1"/>
    </source>
</evidence>
<dbReference type="GO" id="GO:0005794">
    <property type="term" value="C:Golgi apparatus"/>
    <property type="evidence" value="ECO:0007669"/>
    <property type="project" value="TreeGrafter"/>
</dbReference>
<organism evidence="1 2">
    <name type="scientific">Blyttiomyces helicus</name>
    <dbReference type="NCBI Taxonomy" id="388810"/>
    <lineage>
        <taxon>Eukaryota</taxon>
        <taxon>Fungi</taxon>
        <taxon>Fungi incertae sedis</taxon>
        <taxon>Chytridiomycota</taxon>
        <taxon>Chytridiomycota incertae sedis</taxon>
        <taxon>Chytridiomycetes</taxon>
        <taxon>Chytridiomycetes incertae sedis</taxon>
        <taxon>Blyttiomyces</taxon>
    </lineage>
</organism>
<dbReference type="PANTHER" id="PTHR17985:SF8">
    <property type="entry name" value="TRANSPORT AND GOLGI ORGANIZATION PROTEIN 2 HOMOLOG"/>
    <property type="match status" value="1"/>
</dbReference>
<dbReference type="Proteomes" id="UP000269721">
    <property type="component" value="Unassembled WGS sequence"/>
</dbReference>
<dbReference type="GO" id="GO:0007030">
    <property type="term" value="P:Golgi organization"/>
    <property type="evidence" value="ECO:0007669"/>
    <property type="project" value="TreeGrafter"/>
</dbReference>
<dbReference type="Pfam" id="PF05742">
    <property type="entry name" value="TANGO2"/>
    <property type="match status" value="1"/>
</dbReference>
<dbReference type="Gene3D" id="3.60.60.10">
    <property type="entry name" value="Penicillin V Acylase, Chain A"/>
    <property type="match status" value="1"/>
</dbReference>
<dbReference type="AlphaFoldDB" id="A0A4P9WQ55"/>
<dbReference type="GO" id="GO:0009306">
    <property type="term" value="P:protein secretion"/>
    <property type="evidence" value="ECO:0007669"/>
    <property type="project" value="TreeGrafter"/>
</dbReference>
<name>A0A4P9WQ55_9FUNG</name>
<gene>
    <name evidence="1" type="ORF">BDK51DRAFT_53013</name>
</gene>
<dbReference type="EMBL" id="KZ994417">
    <property type="protein sequence ID" value="RKO92986.1"/>
    <property type="molecule type" value="Genomic_DNA"/>
</dbReference>